<dbReference type="GO" id="GO:0008270">
    <property type="term" value="F:zinc ion binding"/>
    <property type="evidence" value="ECO:0007669"/>
    <property type="project" value="UniProtKB-KW"/>
</dbReference>
<comment type="caution">
    <text evidence="10">The sequence shown here is derived from an EMBL/GenBank/DDBJ whole genome shotgun (WGS) entry which is preliminary data.</text>
</comment>
<evidence type="ECO:0000256" key="1">
    <source>
        <dbReference type="ARBA" id="ARBA00004123"/>
    </source>
</evidence>
<keyword evidence="2" id="KW-0479">Metal-binding</keyword>
<dbReference type="OrthoDB" id="5795386at2759"/>
<dbReference type="Proteomes" id="UP000024635">
    <property type="component" value="Unassembled WGS sequence"/>
</dbReference>
<dbReference type="STRING" id="53326.A0A016RVQ3"/>
<protein>
    <recommendedName>
        <fullName evidence="9">C2H2-type domain-containing protein</fullName>
    </recommendedName>
</protein>
<accession>A0A016RVQ3</accession>
<gene>
    <name evidence="10" type="primary">Acey_s0361.g3485</name>
    <name evidence="10" type="synonym">Acey-R10E4.11</name>
    <name evidence="10" type="ORF">Y032_0361g3485</name>
</gene>
<evidence type="ECO:0000256" key="4">
    <source>
        <dbReference type="ARBA" id="ARBA00022771"/>
    </source>
</evidence>
<organism evidence="10 11">
    <name type="scientific">Ancylostoma ceylanicum</name>
    <dbReference type="NCBI Taxonomy" id="53326"/>
    <lineage>
        <taxon>Eukaryota</taxon>
        <taxon>Metazoa</taxon>
        <taxon>Ecdysozoa</taxon>
        <taxon>Nematoda</taxon>
        <taxon>Chromadorea</taxon>
        <taxon>Rhabditida</taxon>
        <taxon>Rhabditina</taxon>
        <taxon>Rhabditomorpha</taxon>
        <taxon>Strongyloidea</taxon>
        <taxon>Ancylostomatidae</taxon>
        <taxon>Ancylostomatinae</taxon>
        <taxon>Ancylostoma</taxon>
    </lineage>
</organism>
<name>A0A016RVQ3_9BILA</name>
<dbReference type="SMART" id="SM00355">
    <property type="entry name" value="ZnF_C2H2"/>
    <property type="match status" value="5"/>
</dbReference>
<keyword evidence="4 7" id="KW-0863">Zinc-finger</keyword>
<keyword evidence="6" id="KW-0539">Nucleus</keyword>
<feature type="compositionally biased region" description="Basic and acidic residues" evidence="8">
    <location>
        <begin position="353"/>
        <end position="363"/>
    </location>
</feature>
<evidence type="ECO:0000256" key="6">
    <source>
        <dbReference type="ARBA" id="ARBA00023242"/>
    </source>
</evidence>
<comment type="subcellular location">
    <subcellularLocation>
        <location evidence="1">Nucleus</location>
    </subcellularLocation>
</comment>
<dbReference type="PROSITE" id="PS50157">
    <property type="entry name" value="ZINC_FINGER_C2H2_2"/>
    <property type="match status" value="1"/>
</dbReference>
<evidence type="ECO:0000259" key="9">
    <source>
        <dbReference type="PROSITE" id="PS50157"/>
    </source>
</evidence>
<evidence type="ECO:0000256" key="7">
    <source>
        <dbReference type="PROSITE-ProRule" id="PRU00042"/>
    </source>
</evidence>
<evidence type="ECO:0000256" key="5">
    <source>
        <dbReference type="ARBA" id="ARBA00022833"/>
    </source>
</evidence>
<keyword evidence="11" id="KW-1185">Reference proteome</keyword>
<feature type="domain" description="C2H2-type" evidence="9">
    <location>
        <begin position="208"/>
        <end position="236"/>
    </location>
</feature>
<dbReference type="InterPro" id="IPR050888">
    <property type="entry name" value="ZnF_C2H2-type_TF"/>
</dbReference>
<reference evidence="11" key="1">
    <citation type="journal article" date="2015" name="Nat. Genet.">
        <title>The genome and transcriptome of the zoonotic hookworm Ancylostoma ceylanicum identify infection-specific gene families.</title>
        <authorList>
            <person name="Schwarz E.M."/>
            <person name="Hu Y."/>
            <person name="Antoshechkin I."/>
            <person name="Miller M.M."/>
            <person name="Sternberg P.W."/>
            <person name="Aroian R.V."/>
        </authorList>
    </citation>
    <scope>NUCLEOTIDE SEQUENCE</scope>
    <source>
        <strain evidence="11">HY135</strain>
    </source>
</reference>
<proteinExistence type="predicted"/>
<evidence type="ECO:0000313" key="11">
    <source>
        <dbReference type="Proteomes" id="UP000024635"/>
    </source>
</evidence>
<feature type="region of interest" description="Disordered" evidence="8">
    <location>
        <begin position="336"/>
        <end position="363"/>
    </location>
</feature>
<dbReference type="AlphaFoldDB" id="A0A016RVQ3"/>
<evidence type="ECO:0000313" key="10">
    <source>
        <dbReference type="EMBL" id="EYB82396.1"/>
    </source>
</evidence>
<dbReference type="InterPro" id="IPR013087">
    <property type="entry name" value="Znf_C2H2_type"/>
</dbReference>
<evidence type="ECO:0000256" key="3">
    <source>
        <dbReference type="ARBA" id="ARBA00022737"/>
    </source>
</evidence>
<dbReference type="GO" id="GO:0005634">
    <property type="term" value="C:nucleus"/>
    <property type="evidence" value="ECO:0007669"/>
    <property type="project" value="UniProtKB-SubCell"/>
</dbReference>
<feature type="compositionally biased region" description="Polar residues" evidence="8">
    <location>
        <begin position="337"/>
        <end position="352"/>
    </location>
</feature>
<dbReference type="Gene3D" id="3.30.160.60">
    <property type="entry name" value="Classic Zinc Finger"/>
    <property type="match status" value="1"/>
</dbReference>
<dbReference type="EMBL" id="JARK01001697">
    <property type="protein sequence ID" value="EYB82396.1"/>
    <property type="molecule type" value="Genomic_DNA"/>
</dbReference>
<keyword evidence="3" id="KW-0677">Repeat</keyword>
<dbReference type="PANTHER" id="PTHR24406">
    <property type="entry name" value="TRANSCRIPTIONAL REPRESSOR CTCFL-RELATED"/>
    <property type="match status" value="1"/>
</dbReference>
<sequence length="363" mass="41973">MAPTAEQEGKCYPTRFRERMAIQKKYDDIFSCVVEKALMGTSDRPTTPSQLKSKVPAVSLTIFHYIRFACAVAVILIQLRKRAWSESLPAKARIRFDSERITRESSSSEDSEQASSAELDDDDIIIIEEKLSYFQCPCGKYAQNHSKLHEHIVTEHPPSTLAHCLECGVLERVLRNNHLCRICNVFSEDLEEHLRIHYQDRTGCGALMECRTCYRTFPTVHEVRLHEQFSHGAQRCRAFSRYLCDYCGSEFTSKHLRDVHLISHFERVIGSVWDRIEQMQSEFTDQLLVNQCPICYSVMGSRKSFKLHIVKKHLTQDPESFMNILNRPSFIAKFPNVKQQTQQSPVTSTKTSLKSELKEETRE</sequence>
<dbReference type="PROSITE" id="PS00028">
    <property type="entry name" value="ZINC_FINGER_C2H2_1"/>
    <property type="match status" value="3"/>
</dbReference>
<evidence type="ECO:0000256" key="8">
    <source>
        <dbReference type="SAM" id="MobiDB-lite"/>
    </source>
</evidence>
<evidence type="ECO:0000256" key="2">
    <source>
        <dbReference type="ARBA" id="ARBA00022723"/>
    </source>
</evidence>
<keyword evidence="5" id="KW-0862">Zinc</keyword>